<proteinExistence type="predicted"/>
<evidence type="ECO:0000313" key="1">
    <source>
        <dbReference type="EMBL" id="MDP9869412.1"/>
    </source>
</evidence>
<sequence>MSPAEHPPLLVGHVDGGLAKLLDELLDVLC</sequence>
<accession>A0ABT9RJE0</accession>
<gene>
    <name evidence="1" type="ORF">J2S55_008678</name>
</gene>
<dbReference type="Proteomes" id="UP001230426">
    <property type="component" value="Unassembled WGS sequence"/>
</dbReference>
<dbReference type="EMBL" id="JAUSRB010000002">
    <property type="protein sequence ID" value="MDP9869412.1"/>
    <property type="molecule type" value="Genomic_DNA"/>
</dbReference>
<keyword evidence="2" id="KW-1185">Reference proteome</keyword>
<comment type="caution">
    <text evidence="1">The sequence shown here is derived from an EMBL/GenBank/DDBJ whole genome shotgun (WGS) entry which is preliminary data.</text>
</comment>
<protein>
    <submittedName>
        <fullName evidence="1">Uncharacterized protein</fullName>
    </submittedName>
</protein>
<reference evidence="1 2" key="1">
    <citation type="submission" date="2023-07" db="EMBL/GenBank/DDBJ databases">
        <title>Sequencing the genomes of 1000 actinobacteria strains.</title>
        <authorList>
            <person name="Klenk H.-P."/>
        </authorList>
    </citation>
    <scope>NUCLEOTIDE SEQUENCE [LARGE SCALE GENOMIC DNA]</scope>
    <source>
        <strain evidence="1 2">DSM 44109</strain>
    </source>
</reference>
<organism evidence="1 2">
    <name type="scientific">Streptosporangium brasiliense</name>
    <dbReference type="NCBI Taxonomy" id="47480"/>
    <lineage>
        <taxon>Bacteria</taxon>
        <taxon>Bacillati</taxon>
        <taxon>Actinomycetota</taxon>
        <taxon>Actinomycetes</taxon>
        <taxon>Streptosporangiales</taxon>
        <taxon>Streptosporangiaceae</taxon>
        <taxon>Streptosporangium</taxon>
    </lineage>
</organism>
<evidence type="ECO:0000313" key="2">
    <source>
        <dbReference type="Proteomes" id="UP001230426"/>
    </source>
</evidence>
<name>A0ABT9RJE0_9ACTN</name>